<dbReference type="Proteomes" id="UP000278327">
    <property type="component" value="Unassembled WGS sequence"/>
</dbReference>
<dbReference type="AlphaFoldDB" id="A0A3N0AN85"/>
<gene>
    <name evidence="1" type="ORF">DMP10_11315</name>
</gene>
<accession>A0A3N0AN85</accession>
<proteinExistence type="predicted"/>
<protein>
    <recommendedName>
        <fullName evidence="3">Phage gp6-like head-tail connector protein</fullName>
    </recommendedName>
</protein>
<reference evidence="1 2" key="1">
    <citation type="journal article" date="2019" name="Microbiol. Resour. Announc.">
        <title>Draft Genome Sequences of Type Strains of Gordonibacter faecihominis, Paraeggerthella hongkongensis, Parvibacter caecicola,Slackia equolifaciens, Slackia faecicanis, and Slackia isoflavoniconvertens.</title>
        <authorList>
            <person name="Danylec N."/>
            <person name="Stoll D.A."/>
            <person name="Dotsch A."/>
            <person name="Huch M."/>
        </authorList>
    </citation>
    <scope>NUCLEOTIDE SEQUENCE [LARGE SCALE GENOMIC DNA]</scope>
    <source>
        <strain evidence="1 2">DSM 18785</strain>
    </source>
</reference>
<sequence length="121" mass="12354">MPLPSVTYALYTNQGGTLGEDAFKASLRAAVSAVRDVIGRNVPQDEDDEDAYIRAVCAAVDVDDAYGASGGIGEAVASVTLGKFSATMGGNGSASLYQADMRLAIARELAGSSLLYQGVAS</sequence>
<evidence type="ECO:0000313" key="1">
    <source>
        <dbReference type="EMBL" id="RNL36050.1"/>
    </source>
</evidence>
<dbReference type="EMBL" id="QICA01000025">
    <property type="protein sequence ID" value="RNL36050.1"/>
    <property type="molecule type" value="Genomic_DNA"/>
</dbReference>
<comment type="caution">
    <text evidence="1">The sequence shown here is derived from an EMBL/GenBank/DDBJ whole genome shotgun (WGS) entry which is preliminary data.</text>
</comment>
<organism evidence="1 2">
    <name type="scientific">Adlercreutzia equolifaciens subsp. celatus DSM 18785</name>
    <dbReference type="NCBI Taxonomy" id="1121021"/>
    <lineage>
        <taxon>Bacteria</taxon>
        <taxon>Bacillati</taxon>
        <taxon>Actinomycetota</taxon>
        <taxon>Coriobacteriia</taxon>
        <taxon>Eggerthellales</taxon>
        <taxon>Eggerthellaceae</taxon>
        <taxon>Adlercreutzia</taxon>
    </lineage>
</organism>
<name>A0A3N0AN85_9ACTN</name>
<evidence type="ECO:0000313" key="2">
    <source>
        <dbReference type="Proteomes" id="UP000278327"/>
    </source>
</evidence>
<evidence type="ECO:0008006" key="3">
    <source>
        <dbReference type="Google" id="ProtNLM"/>
    </source>
</evidence>
<keyword evidence="2" id="KW-1185">Reference proteome</keyword>